<organism evidence="1">
    <name type="scientific">Rhizophora mucronata</name>
    <name type="common">Asiatic mangrove</name>
    <dbReference type="NCBI Taxonomy" id="61149"/>
    <lineage>
        <taxon>Eukaryota</taxon>
        <taxon>Viridiplantae</taxon>
        <taxon>Streptophyta</taxon>
        <taxon>Embryophyta</taxon>
        <taxon>Tracheophyta</taxon>
        <taxon>Spermatophyta</taxon>
        <taxon>Magnoliopsida</taxon>
        <taxon>eudicotyledons</taxon>
        <taxon>Gunneridae</taxon>
        <taxon>Pentapetalae</taxon>
        <taxon>rosids</taxon>
        <taxon>fabids</taxon>
        <taxon>Malpighiales</taxon>
        <taxon>Rhizophoraceae</taxon>
        <taxon>Rhizophora</taxon>
    </lineage>
</organism>
<protein>
    <submittedName>
        <fullName evidence="1">Uncharacterized protein MANES_01G197300</fullName>
    </submittedName>
</protein>
<sequence length="47" mass="5673">MLLLRHSAYLMPYLKRNCPSFWLPYCCFYSYDPMLVDCQCVVLIKFS</sequence>
<reference evidence="1" key="1">
    <citation type="submission" date="2018-02" db="EMBL/GenBank/DDBJ databases">
        <title>Rhizophora mucronata_Transcriptome.</title>
        <authorList>
            <person name="Meera S.P."/>
            <person name="Sreeshan A."/>
            <person name="Augustine A."/>
        </authorList>
    </citation>
    <scope>NUCLEOTIDE SEQUENCE</scope>
    <source>
        <tissue evidence="1">Leaf</tissue>
    </source>
</reference>
<evidence type="ECO:0000313" key="1">
    <source>
        <dbReference type="EMBL" id="MBX00576.1"/>
    </source>
</evidence>
<name>A0A2P2K4C0_RHIMU</name>
<dbReference type="AlphaFoldDB" id="A0A2P2K4C0"/>
<dbReference type="EMBL" id="GGEC01020092">
    <property type="protein sequence ID" value="MBX00576.1"/>
    <property type="molecule type" value="Transcribed_RNA"/>
</dbReference>
<accession>A0A2P2K4C0</accession>
<proteinExistence type="predicted"/>